<dbReference type="PANTHER" id="PTHR36488">
    <property type="entry name" value="CASP-LIKE PROTEIN 1U1"/>
    <property type="match status" value="1"/>
</dbReference>
<dbReference type="NCBIfam" id="TIGR01569">
    <property type="entry name" value="A_tha_TIGR01569"/>
    <property type="match status" value="1"/>
</dbReference>
<feature type="domain" description="Casparian strip membrane protein" evidence="11">
    <location>
        <begin position="52"/>
        <end position="201"/>
    </location>
</feature>
<evidence type="ECO:0000256" key="5">
    <source>
        <dbReference type="ARBA" id="ARBA00022692"/>
    </source>
</evidence>
<feature type="transmembrane region" description="Helical" evidence="10">
    <location>
        <begin position="54"/>
        <end position="75"/>
    </location>
</feature>
<dbReference type="InterPro" id="IPR006702">
    <property type="entry name" value="CASP_dom"/>
</dbReference>
<dbReference type="Pfam" id="PF04535">
    <property type="entry name" value="CASP_dom"/>
    <property type="match status" value="1"/>
</dbReference>
<reference evidence="12 13" key="1">
    <citation type="submission" date="2019-09" db="EMBL/GenBank/DDBJ databases">
        <authorList>
            <person name="Ou C."/>
        </authorList>
    </citation>
    <scope>NUCLEOTIDE SEQUENCE [LARGE SCALE GENOMIC DNA]</scope>
    <source>
        <strain evidence="12">S2</strain>
        <tissue evidence="12">Leaf</tissue>
    </source>
</reference>
<keyword evidence="7 10" id="KW-0472">Membrane</keyword>
<keyword evidence="13" id="KW-1185">Reference proteome</keyword>
<evidence type="ECO:0000256" key="4">
    <source>
        <dbReference type="ARBA" id="ARBA00022475"/>
    </source>
</evidence>
<evidence type="ECO:0000256" key="3">
    <source>
        <dbReference type="ARBA" id="ARBA00011489"/>
    </source>
</evidence>
<reference evidence="12 13" key="3">
    <citation type="submission" date="2019-11" db="EMBL/GenBank/DDBJ databases">
        <title>A de novo genome assembly of a pear dwarfing rootstock.</title>
        <authorList>
            <person name="Wang F."/>
            <person name="Wang J."/>
            <person name="Li S."/>
            <person name="Zhang Y."/>
            <person name="Fang M."/>
            <person name="Ma L."/>
            <person name="Zhao Y."/>
            <person name="Jiang S."/>
        </authorList>
    </citation>
    <scope>NUCLEOTIDE SEQUENCE [LARGE SCALE GENOMIC DNA]</scope>
    <source>
        <strain evidence="12">S2</strain>
        <tissue evidence="12">Leaf</tissue>
    </source>
</reference>
<keyword evidence="5 10" id="KW-0812">Transmembrane</keyword>
<evidence type="ECO:0000256" key="8">
    <source>
        <dbReference type="ARBA" id="ARBA00023316"/>
    </source>
</evidence>
<evidence type="ECO:0000259" key="11">
    <source>
        <dbReference type="Pfam" id="PF04535"/>
    </source>
</evidence>
<evidence type="ECO:0000256" key="7">
    <source>
        <dbReference type="ARBA" id="ARBA00023136"/>
    </source>
</evidence>
<dbReference type="GO" id="GO:0005886">
    <property type="term" value="C:plasma membrane"/>
    <property type="evidence" value="ECO:0007669"/>
    <property type="project" value="UniProtKB-SubCell"/>
</dbReference>
<keyword evidence="6 10" id="KW-1133">Transmembrane helix</keyword>
<feature type="transmembrane region" description="Helical" evidence="10">
    <location>
        <begin position="186"/>
        <end position="207"/>
    </location>
</feature>
<evidence type="ECO:0000313" key="13">
    <source>
        <dbReference type="Proteomes" id="UP000327157"/>
    </source>
</evidence>
<accession>A0A5N5FTW0</accession>
<name>A0A5N5FTW0_9ROSA</name>
<feature type="transmembrane region" description="Helical" evidence="10">
    <location>
        <begin position="107"/>
        <end position="129"/>
    </location>
</feature>
<sequence length="216" mass="23116">MDSKKSGETVAISTDEKANYGAEGKTAQVAPPPAVVTTKATKIQNMGGGWRKGLAIIVFVLQLGAGSAALAAAYITGNTEQILPFFTQFFQFHAQYNDLPTLTNETYIYASLWDTYIALSLPFSIICIIRPHAIGLRLQLVILDTVMVALIIAADGASSAIVYSAHNGNMNANLLAICRQYNDFCQALSGALVASLAAAVFFVFLVVNSTFALKRK</sequence>
<gene>
    <name evidence="12" type="ORF">D8674_006170</name>
</gene>
<evidence type="ECO:0000256" key="1">
    <source>
        <dbReference type="ARBA" id="ARBA00004651"/>
    </source>
</evidence>
<dbReference type="Proteomes" id="UP000327157">
    <property type="component" value="Chromosome 11"/>
</dbReference>
<keyword evidence="8" id="KW-0961">Cell wall biogenesis/degradation</keyword>
<dbReference type="PANTHER" id="PTHR36488:SF11">
    <property type="entry name" value="CASP-LIKE PROTEIN"/>
    <property type="match status" value="1"/>
</dbReference>
<dbReference type="GO" id="GO:0071555">
    <property type="term" value="P:cell wall organization"/>
    <property type="evidence" value="ECO:0007669"/>
    <property type="project" value="UniProtKB-KW"/>
</dbReference>
<dbReference type="OrthoDB" id="753675at2759"/>
<reference evidence="13" key="2">
    <citation type="submission" date="2019-10" db="EMBL/GenBank/DDBJ databases">
        <title>A de novo genome assembly of a pear dwarfing rootstock.</title>
        <authorList>
            <person name="Wang F."/>
            <person name="Wang J."/>
            <person name="Li S."/>
            <person name="Zhang Y."/>
            <person name="Fang M."/>
            <person name="Ma L."/>
            <person name="Zhao Y."/>
            <person name="Jiang S."/>
        </authorList>
    </citation>
    <scope>NUCLEOTIDE SEQUENCE [LARGE SCALE GENOMIC DNA]</scope>
</reference>
<dbReference type="AlphaFoldDB" id="A0A5N5FTW0"/>
<feature type="transmembrane region" description="Helical" evidence="10">
    <location>
        <begin position="141"/>
        <end position="166"/>
    </location>
</feature>
<protein>
    <recommendedName>
        <fullName evidence="10">CASP-like protein</fullName>
    </recommendedName>
</protein>
<evidence type="ECO:0000256" key="6">
    <source>
        <dbReference type="ARBA" id="ARBA00022989"/>
    </source>
</evidence>
<dbReference type="InterPro" id="IPR044173">
    <property type="entry name" value="CASPL"/>
</dbReference>
<evidence type="ECO:0000256" key="2">
    <source>
        <dbReference type="ARBA" id="ARBA00007651"/>
    </source>
</evidence>
<keyword evidence="4 10" id="KW-1003">Cell membrane</keyword>
<evidence type="ECO:0000313" key="12">
    <source>
        <dbReference type="EMBL" id="KAB2606453.1"/>
    </source>
</evidence>
<evidence type="ECO:0000256" key="9">
    <source>
        <dbReference type="ARBA" id="ARBA00025302"/>
    </source>
</evidence>
<evidence type="ECO:0000256" key="10">
    <source>
        <dbReference type="RuleBase" id="RU361233"/>
    </source>
</evidence>
<dbReference type="InterPro" id="IPR006459">
    <property type="entry name" value="CASP/CASPL"/>
</dbReference>
<comment type="similarity">
    <text evidence="2 10">Belongs to the Casparian strip membrane proteins (CASP) family.</text>
</comment>
<comment type="subcellular location">
    <subcellularLocation>
        <location evidence="1 10">Cell membrane</location>
        <topology evidence="1 10">Multi-pass membrane protein</topology>
    </subcellularLocation>
</comment>
<comment type="subunit">
    <text evidence="3 10">Homodimer and heterodimers.</text>
</comment>
<dbReference type="EMBL" id="SMOL01000559">
    <property type="protein sequence ID" value="KAB2606453.1"/>
    <property type="molecule type" value="Genomic_DNA"/>
</dbReference>
<comment type="caution">
    <text evidence="12">The sequence shown here is derived from an EMBL/GenBank/DDBJ whole genome shotgun (WGS) entry which is preliminary data.</text>
</comment>
<organism evidence="12 13">
    <name type="scientific">Pyrus ussuriensis x Pyrus communis</name>
    <dbReference type="NCBI Taxonomy" id="2448454"/>
    <lineage>
        <taxon>Eukaryota</taxon>
        <taxon>Viridiplantae</taxon>
        <taxon>Streptophyta</taxon>
        <taxon>Embryophyta</taxon>
        <taxon>Tracheophyta</taxon>
        <taxon>Spermatophyta</taxon>
        <taxon>Magnoliopsida</taxon>
        <taxon>eudicotyledons</taxon>
        <taxon>Gunneridae</taxon>
        <taxon>Pentapetalae</taxon>
        <taxon>rosids</taxon>
        <taxon>fabids</taxon>
        <taxon>Rosales</taxon>
        <taxon>Rosaceae</taxon>
        <taxon>Amygdaloideae</taxon>
        <taxon>Maleae</taxon>
        <taxon>Pyrus</taxon>
    </lineage>
</organism>
<comment type="function">
    <text evidence="9">Regulates membrane-cell wall junctions and localized cell wall deposition. Required for establishment of the Casparian strip membrane domain (CSD) and the subsequent formation of Casparian strips, a cell wall modification of the root endodermis that determines an apoplastic barrier between the intraorganismal apoplasm and the extraorganismal apoplasm and prevents lateral diffusion.</text>
</comment>
<proteinExistence type="inferred from homology"/>